<comment type="caution">
    <text evidence="4">The sequence shown here is derived from an EMBL/GenBank/DDBJ whole genome shotgun (WGS) entry which is preliminary data.</text>
</comment>
<proteinExistence type="predicted"/>
<evidence type="ECO:0000256" key="1">
    <source>
        <dbReference type="SAM" id="MobiDB-lite"/>
    </source>
</evidence>
<sequence>MRTLYKGLLALTLTISSPALTATTGQLCRNDLDNDVQGDFKLGPDGLTVSNNTIVLRTDGRLQLNTNLKKLDSENIAFPFDQRVTISYVYESAGASHALGYMYLDDVKARGYADANGNLVDKNNNGILDLHEALYNLTPADDTTLTNKYIGVLPRRCDKTFTSGGIKYNHPELAMDKDCNEKFESQVDTTDARPGRTSGAYNINTDWVGKQMRLGQRWDDDENKWVDDIDDPKDLSDNDASDRGLFPHIPNLLEPSAAANNYLGLGRMVFLLVDDDSDKDVFRKLGPLADDSEDNDGVPDYDVSKYDYRGLEQSVNPDPGITARDRTVDLGLIEGGKEIVFFAVVYYDTRHNLDNDTVAPCLKRQKYANNAAEDGKCLLHLRTSVSVFFSKATWNMDQNFLAPADNKVAERNIGCEYSDQCSAPTYKNACTIKGTSDKACGWLDNGTLQRLNTNTYNNLAMPKERVTVLRPGTDLTDPDAAKALDRMNYMPHVIVGAPTTDPFRWILGFEDLNGGGDRDFNDIVFLINKENGGGAKSNTITSNVMNADGDKPGQNFTITKVRFRRQDDVAPYAIPGPPPSGIRAGCTKAPCWTESALNACTSTGVLPTINYSIAVDCRIYDPVLSKYDPNPNPTWVPVVFPTQTPAAQEVEIDVLALGLTGSQLCWKVDISSPNENCRPIIDDVDIGYQAVRAGAYSRATPTTVGNVLMWGVNETPGQNWGVGWSSAAGSLPSPGIRAYDSAKDYTLRGRLYLQSIYDPENLTVTTNEEQWESGRVMALSLAGSDPRNRKIYTMNSAGDRKEVKELAKTSEGAAAGALFPDILCNDYSEIDRRYPYDMNNDGICGTPTILLPVGTDKYIPGDKNDRDFLVDWLYGFENRHPASGSNERRPWSMGGINLSTVAVAVPPYQNAWYQNAKASERDLYFKNFMTPLKERSSIAFVGTMTGVLHAFDTGEYRAALNDGCVSNQYRGYFVPDSCGTPSNPADRKYGNGGEVFSYMPNLMMGQYRNQYVRFRNSGTLVRPTMDASPSIANVDLGDKNDWNATIKYTWTPLTTANKKQGAKTVLVSATGKGSPVIFSLDVTDPKKSWYPLPLWEFSLTDVPMASYFTAARTATPSLLLPDNSGSRHAPNVARISWGSADDKDRRWVSVVGTDYTPASKRAGTVYLLDMKTGRPLEYGSDPKGQYAGVITLEEGSGIAAESMMLDLDRDGSYDVIYVPTTSGSVWRINLKSVTPTATNAGNQVKKCMVAHASRALLNHPDANQTSLELQQLYSSMALQMVTTQTGPAVRFYFGTSDNPDEYSDGFDEADPTKPTYQYHLLAFEDTDPSGSKPCAELNPLWVQKLDPGQKLWGGVTLNADKVYAATAAGQAADICNLSDTTKGHSYVASQSTGTMLSNTENDDHSIVAPIIHDGFILQGTVTGKIKSTNTAANPTGKHNNPTGTGGVPRSQIMMWEPLPDGRLPQ</sequence>
<keyword evidence="5" id="KW-1185">Reference proteome</keyword>
<feature type="compositionally biased region" description="Polar residues" evidence="1">
    <location>
        <begin position="1428"/>
        <end position="1442"/>
    </location>
</feature>
<protein>
    <submittedName>
        <fullName evidence="4">DUF4114 domain-containing protein</fullName>
    </submittedName>
</protein>
<gene>
    <name evidence="4" type="ORF">D7X32_08880</name>
</gene>
<feature type="chain" id="PRO_5017338349" evidence="2">
    <location>
        <begin position="22"/>
        <end position="1465"/>
    </location>
</feature>
<dbReference type="OrthoDB" id="7156875at2"/>
<dbReference type="EMBL" id="RAWE01000021">
    <property type="protein sequence ID" value="RKH05196.1"/>
    <property type="molecule type" value="Genomic_DNA"/>
</dbReference>
<reference evidence="5" key="1">
    <citation type="submission" date="2018-09" db="EMBL/GenBank/DDBJ databases">
        <authorList>
            <person name="Livingstone P.G."/>
            <person name="Whitworth D.E."/>
        </authorList>
    </citation>
    <scope>NUCLEOTIDE SEQUENCE [LARGE SCALE GENOMIC DNA]</scope>
    <source>
        <strain evidence="5">CA043D</strain>
    </source>
</reference>
<feature type="region of interest" description="Disordered" evidence="1">
    <location>
        <begin position="1428"/>
        <end position="1450"/>
    </location>
</feature>
<dbReference type="Pfam" id="PF13448">
    <property type="entry name" value="DUF4114"/>
    <property type="match status" value="1"/>
</dbReference>
<evidence type="ECO:0000313" key="5">
    <source>
        <dbReference type="Proteomes" id="UP000268313"/>
    </source>
</evidence>
<evidence type="ECO:0000256" key="2">
    <source>
        <dbReference type="SAM" id="SignalP"/>
    </source>
</evidence>
<name>A0A3A8KCD0_9BACT</name>
<evidence type="ECO:0000259" key="3">
    <source>
        <dbReference type="Pfam" id="PF13448"/>
    </source>
</evidence>
<organism evidence="4 5">
    <name type="scientific">Corallococcus carmarthensis</name>
    <dbReference type="NCBI Taxonomy" id="2316728"/>
    <lineage>
        <taxon>Bacteria</taxon>
        <taxon>Pseudomonadati</taxon>
        <taxon>Myxococcota</taxon>
        <taxon>Myxococcia</taxon>
        <taxon>Myxococcales</taxon>
        <taxon>Cystobacterineae</taxon>
        <taxon>Myxococcaceae</taxon>
        <taxon>Corallococcus</taxon>
    </lineage>
</organism>
<keyword evidence="2" id="KW-0732">Signal</keyword>
<feature type="signal peptide" evidence="2">
    <location>
        <begin position="1"/>
        <end position="21"/>
    </location>
</feature>
<dbReference type="InterPro" id="IPR025193">
    <property type="entry name" value="DUF4114"/>
</dbReference>
<evidence type="ECO:0000313" key="4">
    <source>
        <dbReference type="EMBL" id="RKH05196.1"/>
    </source>
</evidence>
<accession>A0A3A8KCD0</accession>
<dbReference type="RefSeq" id="WP_120602078.1">
    <property type="nucleotide sequence ID" value="NZ_RAWE01000021.1"/>
</dbReference>
<feature type="domain" description="DUF4114" evidence="3">
    <location>
        <begin position="445"/>
        <end position="528"/>
    </location>
</feature>
<dbReference type="Proteomes" id="UP000268313">
    <property type="component" value="Unassembled WGS sequence"/>
</dbReference>